<evidence type="ECO:0000313" key="4">
    <source>
        <dbReference type="EMBL" id="GAU96380.1"/>
    </source>
</evidence>
<feature type="chain" id="PRO_5008898095" description="Chitin-binding type-2 domain-containing protein" evidence="2">
    <location>
        <begin position="31"/>
        <end position="392"/>
    </location>
</feature>
<evidence type="ECO:0000313" key="5">
    <source>
        <dbReference type="Proteomes" id="UP000186922"/>
    </source>
</evidence>
<organism evidence="4 5">
    <name type="scientific">Ramazzottius varieornatus</name>
    <name type="common">Water bear</name>
    <name type="synonym">Tardigrade</name>
    <dbReference type="NCBI Taxonomy" id="947166"/>
    <lineage>
        <taxon>Eukaryota</taxon>
        <taxon>Metazoa</taxon>
        <taxon>Ecdysozoa</taxon>
        <taxon>Tardigrada</taxon>
        <taxon>Eutardigrada</taxon>
        <taxon>Parachela</taxon>
        <taxon>Hypsibioidea</taxon>
        <taxon>Ramazzottiidae</taxon>
        <taxon>Ramazzottius</taxon>
    </lineage>
</organism>
<feature type="compositionally biased region" description="Polar residues" evidence="1">
    <location>
        <begin position="196"/>
        <end position="206"/>
    </location>
</feature>
<feature type="region of interest" description="Disordered" evidence="1">
    <location>
        <begin position="32"/>
        <end position="170"/>
    </location>
</feature>
<dbReference type="SMART" id="SM00494">
    <property type="entry name" value="ChtBD2"/>
    <property type="match status" value="1"/>
</dbReference>
<feature type="compositionally biased region" description="Polar residues" evidence="1">
    <location>
        <begin position="104"/>
        <end position="116"/>
    </location>
</feature>
<dbReference type="InterPro" id="IPR036508">
    <property type="entry name" value="Chitin-bd_dom_sf"/>
</dbReference>
<dbReference type="Pfam" id="PF01607">
    <property type="entry name" value="CBM_14"/>
    <property type="match status" value="1"/>
</dbReference>
<feature type="signal peptide" evidence="2">
    <location>
        <begin position="1"/>
        <end position="30"/>
    </location>
</feature>
<dbReference type="PANTHER" id="PTHR22933:SF42">
    <property type="entry name" value="FI18455P1-RELATED"/>
    <property type="match status" value="1"/>
</dbReference>
<protein>
    <recommendedName>
        <fullName evidence="3">Chitin-binding type-2 domain-containing protein</fullName>
    </recommendedName>
</protein>
<dbReference type="InterPro" id="IPR002557">
    <property type="entry name" value="Chitin-bd_dom"/>
</dbReference>
<reference evidence="4 5" key="1">
    <citation type="journal article" date="2016" name="Nat. Commun.">
        <title>Extremotolerant tardigrade genome and improved radiotolerance of human cultured cells by tardigrade-unique protein.</title>
        <authorList>
            <person name="Hashimoto T."/>
            <person name="Horikawa D.D."/>
            <person name="Saito Y."/>
            <person name="Kuwahara H."/>
            <person name="Kozuka-Hata H."/>
            <person name="Shin-I T."/>
            <person name="Minakuchi Y."/>
            <person name="Ohishi K."/>
            <person name="Motoyama A."/>
            <person name="Aizu T."/>
            <person name="Enomoto A."/>
            <person name="Kondo K."/>
            <person name="Tanaka S."/>
            <person name="Hara Y."/>
            <person name="Koshikawa S."/>
            <person name="Sagara H."/>
            <person name="Miura T."/>
            <person name="Yokobori S."/>
            <person name="Miyagawa K."/>
            <person name="Suzuki Y."/>
            <person name="Kubo T."/>
            <person name="Oyama M."/>
            <person name="Kohara Y."/>
            <person name="Fujiyama A."/>
            <person name="Arakawa K."/>
            <person name="Katayama T."/>
            <person name="Toyoda A."/>
            <person name="Kunieda T."/>
        </authorList>
    </citation>
    <scope>NUCLEOTIDE SEQUENCE [LARGE SCALE GENOMIC DNA]</scope>
    <source>
        <strain evidence="4 5">YOKOZUNA-1</strain>
    </source>
</reference>
<name>A0A1D1V684_RAMVA</name>
<feature type="compositionally biased region" description="Low complexity" evidence="1">
    <location>
        <begin position="207"/>
        <end position="221"/>
    </location>
</feature>
<dbReference type="InterPro" id="IPR052976">
    <property type="entry name" value="Scoloptoxin-like"/>
</dbReference>
<feature type="compositionally biased region" description="Polar residues" evidence="1">
    <location>
        <begin position="58"/>
        <end position="72"/>
    </location>
</feature>
<sequence length="392" mass="42679">MRSHYRGGMDRLFIFPSIFLAVLLFQRTSAAPFKEPSNPSRTSVLCVLPQPSDDPPKSTMTTSRLTSQSAQAEPQAAHSHTMDENSSAEGNSSEAISSKDMAGNSASSAQKDSPQSPKVAVSKEQSNESSAEKSKSPTKAKNSPSKPSSSSAATKNQDAPKSSAADNQSVSAQLLDAKAPDAAKFVVTPQKRVSKAESSFKLSTFKSRASTSATSGSSAGRSNYEVPGAVLFHSGNGSQAELFGEKFDMSAWVERTERNDQGNVWTEMDNLRGREAMTPGEIQDTLQKAVPGKDYPNYSSIPATSFKCENVHQAGFYADPEARCQVIRRCDVNAMKWSYLCPNGTLFSQITLTCQWFFDVDCSKAVQYYDYSNSRLYHSDWVLLDTPPDNRT</sequence>
<evidence type="ECO:0000256" key="1">
    <source>
        <dbReference type="SAM" id="MobiDB-lite"/>
    </source>
</evidence>
<evidence type="ECO:0000259" key="3">
    <source>
        <dbReference type="PROSITE" id="PS50940"/>
    </source>
</evidence>
<keyword evidence="5" id="KW-1185">Reference proteome</keyword>
<gene>
    <name evidence="4" type="primary">RvY_07835-1</name>
    <name evidence="4" type="synonym">RvY_07835.1</name>
    <name evidence="4" type="ORF">RvY_07835</name>
</gene>
<feature type="region of interest" description="Disordered" evidence="1">
    <location>
        <begin position="188"/>
        <end position="221"/>
    </location>
</feature>
<dbReference type="GO" id="GO:0005576">
    <property type="term" value="C:extracellular region"/>
    <property type="evidence" value="ECO:0007669"/>
    <property type="project" value="InterPro"/>
</dbReference>
<dbReference type="PROSITE" id="PS50940">
    <property type="entry name" value="CHIT_BIND_II"/>
    <property type="match status" value="1"/>
</dbReference>
<dbReference type="STRING" id="947166.A0A1D1V684"/>
<feature type="compositionally biased region" description="Polar residues" evidence="1">
    <location>
        <begin position="157"/>
        <end position="170"/>
    </location>
</feature>
<keyword evidence="2" id="KW-0732">Signal</keyword>
<comment type="caution">
    <text evidence="4">The sequence shown here is derived from an EMBL/GenBank/DDBJ whole genome shotgun (WGS) entry which is preliminary data.</text>
</comment>
<evidence type="ECO:0000256" key="2">
    <source>
        <dbReference type="SAM" id="SignalP"/>
    </source>
</evidence>
<proteinExistence type="predicted"/>
<dbReference type="OrthoDB" id="6428908at2759"/>
<feature type="domain" description="Chitin-binding type-2" evidence="3">
    <location>
        <begin position="305"/>
        <end position="364"/>
    </location>
</feature>
<accession>A0A1D1V684</accession>
<dbReference type="SUPFAM" id="SSF57625">
    <property type="entry name" value="Invertebrate chitin-binding proteins"/>
    <property type="match status" value="1"/>
</dbReference>
<dbReference type="PANTHER" id="PTHR22933">
    <property type="entry name" value="FI18007P1-RELATED"/>
    <property type="match status" value="1"/>
</dbReference>
<feature type="compositionally biased region" description="Low complexity" evidence="1">
    <location>
        <begin position="137"/>
        <end position="156"/>
    </location>
</feature>
<dbReference type="GO" id="GO:0008061">
    <property type="term" value="F:chitin binding"/>
    <property type="evidence" value="ECO:0007669"/>
    <property type="project" value="InterPro"/>
</dbReference>
<dbReference type="EMBL" id="BDGG01000003">
    <property type="protein sequence ID" value="GAU96380.1"/>
    <property type="molecule type" value="Genomic_DNA"/>
</dbReference>
<dbReference type="AlphaFoldDB" id="A0A1D1V684"/>
<feature type="compositionally biased region" description="Low complexity" evidence="1">
    <location>
        <begin position="84"/>
        <end position="98"/>
    </location>
</feature>
<dbReference type="Gene3D" id="2.170.140.10">
    <property type="entry name" value="Chitin binding domain"/>
    <property type="match status" value="1"/>
</dbReference>
<dbReference type="Proteomes" id="UP000186922">
    <property type="component" value="Unassembled WGS sequence"/>
</dbReference>